<keyword evidence="4 6" id="KW-0472">Membrane</keyword>
<sequence>MTGAALLIVAILMVGLGLSLTIGDFRRVGQYRRTIAVALACQLLALPVVCFAIVTVLDLPPVSAMGLMLLSAAPGGPMAGVYSHLFGGDVAFNLTLAAINSVLSVVTLPIVTALAVQHFLGRRDGVGLHFSEVLTVMGVVLVPIALGMLVRAKAPRLAARAEPVFRVVAVVALVALIASGFGLYFDLLVESVGTVLPAAVLFATASLATGYLAGRLTRAPHRVAVAACMEIGFHNAAIAISIAAGLLNSFAMTIPPSIYGLTILVLAAVAGLLVRRLSRPASAGPASARPAPSPPAPNPEGPP</sequence>
<evidence type="ECO:0000256" key="6">
    <source>
        <dbReference type="SAM" id="Phobius"/>
    </source>
</evidence>
<feature type="compositionally biased region" description="Low complexity" evidence="5">
    <location>
        <begin position="281"/>
        <end position="290"/>
    </location>
</feature>
<dbReference type="Pfam" id="PF01758">
    <property type="entry name" value="SBF"/>
    <property type="match status" value="1"/>
</dbReference>
<name>A0ABP6SRH1_9ACTN</name>
<dbReference type="InterPro" id="IPR038770">
    <property type="entry name" value="Na+/solute_symporter_sf"/>
</dbReference>
<dbReference type="PANTHER" id="PTHR10361:SF24">
    <property type="entry name" value="P3 PROTEIN"/>
    <property type="match status" value="1"/>
</dbReference>
<evidence type="ECO:0000256" key="5">
    <source>
        <dbReference type="SAM" id="MobiDB-lite"/>
    </source>
</evidence>
<dbReference type="PANTHER" id="PTHR10361">
    <property type="entry name" value="SODIUM-BILE ACID COTRANSPORTER"/>
    <property type="match status" value="1"/>
</dbReference>
<evidence type="ECO:0000256" key="4">
    <source>
        <dbReference type="ARBA" id="ARBA00023136"/>
    </source>
</evidence>
<feature type="transmembrane region" description="Helical" evidence="6">
    <location>
        <begin position="191"/>
        <end position="213"/>
    </location>
</feature>
<organism evidence="7 8">
    <name type="scientific">Cryptosporangium minutisporangium</name>
    <dbReference type="NCBI Taxonomy" id="113569"/>
    <lineage>
        <taxon>Bacteria</taxon>
        <taxon>Bacillati</taxon>
        <taxon>Actinomycetota</taxon>
        <taxon>Actinomycetes</taxon>
        <taxon>Cryptosporangiales</taxon>
        <taxon>Cryptosporangiaceae</taxon>
        <taxon>Cryptosporangium</taxon>
    </lineage>
</organism>
<evidence type="ECO:0000256" key="2">
    <source>
        <dbReference type="ARBA" id="ARBA00022692"/>
    </source>
</evidence>
<keyword evidence="3 6" id="KW-1133">Transmembrane helix</keyword>
<comment type="caution">
    <text evidence="7">The sequence shown here is derived from an EMBL/GenBank/DDBJ whole genome shotgun (WGS) entry which is preliminary data.</text>
</comment>
<accession>A0ABP6SRH1</accession>
<evidence type="ECO:0000256" key="1">
    <source>
        <dbReference type="ARBA" id="ARBA00004141"/>
    </source>
</evidence>
<proteinExistence type="predicted"/>
<protein>
    <submittedName>
        <fullName evidence="7">Bile acid:sodium symporter family protein</fullName>
    </submittedName>
</protein>
<dbReference type="InterPro" id="IPR004710">
    <property type="entry name" value="Bilac:Na_transpt"/>
</dbReference>
<dbReference type="InterPro" id="IPR002657">
    <property type="entry name" value="BilAc:Na_symport/Acr3"/>
</dbReference>
<feature type="transmembrane region" description="Helical" evidence="6">
    <location>
        <begin position="164"/>
        <end position="185"/>
    </location>
</feature>
<reference evidence="8" key="1">
    <citation type="journal article" date="2019" name="Int. J. Syst. Evol. Microbiol.">
        <title>The Global Catalogue of Microorganisms (GCM) 10K type strain sequencing project: providing services to taxonomists for standard genome sequencing and annotation.</title>
        <authorList>
            <consortium name="The Broad Institute Genomics Platform"/>
            <consortium name="The Broad Institute Genome Sequencing Center for Infectious Disease"/>
            <person name="Wu L."/>
            <person name="Ma J."/>
        </authorList>
    </citation>
    <scope>NUCLEOTIDE SEQUENCE [LARGE SCALE GENOMIC DNA]</scope>
    <source>
        <strain evidence="8">JCM 9458</strain>
    </source>
</reference>
<evidence type="ECO:0000313" key="8">
    <source>
        <dbReference type="Proteomes" id="UP001501676"/>
    </source>
</evidence>
<feature type="transmembrane region" description="Helical" evidence="6">
    <location>
        <begin position="128"/>
        <end position="152"/>
    </location>
</feature>
<comment type="subcellular location">
    <subcellularLocation>
        <location evidence="1">Membrane</location>
        <topology evidence="1">Multi-pass membrane protein</topology>
    </subcellularLocation>
</comment>
<dbReference type="EMBL" id="BAAAYN010000003">
    <property type="protein sequence ID" value="GAA3382667.1"/>
    <property type="molecule type" value="Genomic_DNA"/>
</dbReference>
<dbReference type="Proteomes" id="UP001501676">
    <property type="component" value="Unassembled WGS sequence"/>
</dbReference>
<feature type="transmembrane region" description="Helical" evidence="6">
    <location>
        <begin position="225"/>
        <end position="251"/>
    </location>
</feature>
<feature type="region of interest" description="Disordered" evidence="5">
    <location>
        <begin position="281"/>
        <end position="303"/>
    </location>
</feature>
<feature type="transmembrane region" description="Helical" evidence="6">
    <location>
        <begin position="257"/>
        <end position="274"/>
    </location>
</feature>
<evidence type="ECO:0000256" key="3">
    <source>
        <dbReference type="ARBA" id="ARBA00022989"/>
    </source>
</evidence>
<feature type="transmembrane region" description="Helical" evidence="6">
    <location>
        <begin position="94"/>
        <end position="116"/>
    </location>
</feature>
<feature type="transmembrane region" description="Helical" evidence="6">
    <location>
        <begin position="35"/>
        <end position="57"/>
    </location>
</feature>
<feature type="transmembrane region" description="Helical" evidence="6">
    <location>
        <begin position="6"/>
        <end position="23"/>
    </location>
</feature>
<feature type="transmembrane region" description="Helical" evidence="6">
    <location>
        <begin position="63"/>
        <end position="82"/>
    </location>
</feature>
<keyword evidence="8" id="KW-1185">Reference proteome</keyword>
<feature type="compositionally biased region" description="Pro residues" evidence="5">
    <location>
        <begin position="291"/>
        <end position="303"/>
    </location>
</feature>
<gene>
    <name evidence="7" type="ORF">GCM10020369_05470</name>
</gene>
<dbReference type="RefSeq" id="WP_345726334.1">
    <property type="nucleotide sequence ID" value="NZ_BAAAYN010000003.1"/>
</dbReference>
<keyword evidence="2 6" id="KW-0812">Transmembrane</keyword>
<evidence type="ECO:0000313" key="7">
    <source>
        <dbReference type="EMBL" id="GAA3382667.1"/>
    </source>
</evidence>
<dbReference type="Gene3D" id="1.20.1530.20">
    <property type="match status" value="1"/>
</dbReference>